<comment type="caution">
    <text evidence="3">The sequence shown here is derived from an EMBL/GenBank/DDBJ whole genome shotgun (WGS) entry which is preliminary data.</text>
</comment>
<proteinExistence type="predicted"/>
<evidence type="ECO:0000313" key="3">
    <source>
        <dbReference type="EMBL" id="KAJ8316978.1"/>
    </source>
</evidence>
<evidence type="ECO:0000313" key="4">
    <source>
        <dbReference type="Proteomes" id="UP001217089"/>
    </source>
</evidence>
<dbReference type="Pfam" id="PF05965">
    <property type="entry name" value="FYRC"/>
    <property type="match status" value="1"/>
</dbReference>
<reference evidence="3 4" key="1">
    <citation type="submission" date="2022-12" db="EMBL/GenBank/DDBJ databases">
        <title>Chromosome-level genome of Tegillarca granosa.</title>
        <authorList>
            <person name="Kim J."/>
        </authorList>
    </citation>
    <scope>NUCLEOTIDE SEQUENCE [LARGE SCALE GENOMIC DNA]</scope>
    <source>
        <strain evidence="3">Teg-2019</strain>
        <tissue evidence="3">Adductor muscle</tissue>
    </source>
</reference>
<gene>
    <name evidence="3" type="ORF">KUTeg_004882</name>
</gene>
<feature type="region of interest" description="Disordered" evidence="2">
    <location>
        <begin position="28"/>
        <end position="49"/>
    </location>
</feature>
<organism evidence="3 4">
    <name type="scientific">Tegillarca granosa</name>
    <name type="common">Malaysian cockle</name>
    <name type="synonym">Anadara granosa</name>
    <dbReference type="NCBI Taxonomy" id="220873"/>
    <lineage>
        <taxon>Eukaryota</taxon>
        <taxon>Metazoa</taxon>
        <taxon>Spiralia</taxon>
        <taxon>Lophotrochozoa</taxon>
        <taxon>Mollusca</taxon>
        <taxon>Bivalvia</taxon>
        <taxon>Autobranchia</taxon>
        <taxon>Pteriomorphia</taxon>
        <taxon>Arcoida</taxon>
        <taxon>Arcoidea</taxon>
        <taxon>Arcidae</taxon>
        <taxon>Tegillarca</taxon>
    </lineage>
</organism>
<evidence type="ECO:0000256" key="1">
    <source>
        <dbReference type="SAM" id="Coils"/>
    </source>
</evidence>
<keyword evidence="1" id="KW-0175">Coiled coil</keyword>
<dbReference type="InterPro" id="IPR003889">
    <property type="entry name" value="FYrich_C"/>
</dbReference>
<feature type="compositionally biased region" description="Polar residues" evidence="2">
    <location>
        <begin position="28"/>
        <end position="39"/>
    </location>
</feature>
<dbReference type="SMART" id="SM00542">
    <property type="entry name" value="FYRC"/>
    <property type="match status" value="1"/>
</dbReference>
<keyword evidence="4" id="KW-1185">Reference proteome</keyword>
<name>A0ABQ9FMP1_TEGGR</name>
<sequence>MNSMYVSHSHLQHNVTPQILSGSSSQMVISGTNVKPSTQGAGGPGASSSVTSKIVAGGSIKIHQSQQRPKAGSSLLYTRIPKHGGHVIKRQIPAPNPYIRKWRRLKKMIKDLIFINASVCDEVVKVEEKIAKAKEERRFLLRKLLHYQSYTEGVPSSMKLTPGSSTTKMGLESLEMQVLKVRNKQKKKPSASASGGGSTEKKKAATTKELLESMQTKPKKGKSQILKKTIPPLQLDSTGRPVFPLDLGELTIHSIGEFEIAAEDNNNLVLRSNCLSDCHNLLMASINKARGVQLLELTGKGADFFGLSHPVVQYLIQSCPGSKRCSGYKWIKFEINKLETVESSCKELNDITVSYEAFKANLNKGGGSAKSQSILESTSLRSLLTSKPVVSTVGKTPSK</sequence>
<feature type="coiled-coil region" evidence="1">
    <location>
        <begin position="116"/>
        <end position="143"/>
    </location>
</feature>
<dbReference type="EMBL" id="JARBDR010000246">
    <property type="protein sequence ID" value="KAJ8316978.1"/>
    <property type="molecule type" value="Genomic_DNA"/>
</dbReference>
<evidence type="ECO:0008006" key="5">
    <source>
        <dbReference type="Google" id="ProtNLM"/>
    </source>
</evidence>
<evidence type="ECO:0000256" key="2">
    <source>
        <dbReference type="SAM" id="MobiDB-lite"/>
    </source>
</evidence>
<feature type="region of interest" description="Disordered" evidence="2">
    <location>
        <begin position="182"/>
        <end position="206"/>
    </location>
</feature>
<dbReference type="PROSITE" id="PS51543">
    <property type="entry name" value="FYRC"/>
    <property type="match status" value="1"/>
</dbReference>
<dbReference type="Gene3D" id="3.30.160.360">
    <property type="match status" value="1"/>
</dbReference>
<accession>A0ABQ9FMP1</accession>
<dbReference type="Proteomes" id="UP001217089">
    <property type="component" value="Unassembled WGS sequence"/>
</dbReference>
<protein>
    <recommendedName>
        <fullName evidence="5">Transforming growth factor beta regulator 1</fullName>
    </recommendedName>
</protein>